<dbReference type="Proteomes" id="UP001219525">
    <property type="component" value="Unassembled WGS sequence"/>
</dbReference>
<gene>
    <name evidence="1" type="ORF">GGX14DRAFT_343932</name>
</gene>
<sequence length="192" mass="21779">PRAARSRRPKATRELVRDKAWAKKASGLHDDLLTGADEWGTQWLELIRAWYVREEATDFVAPRISHETQGRPKQVGWQVKEWVARARTSKYRHGIKDAHAFGKEVASWWRLINPAWRKTNESGTPIEGEMIRGTKDWVEFDIPGPNGLLNVLICLRWWAEAAGDARGAQWDAMVADVSWVQGEIALGEAAKA</sequence>
<organism evidence="1 2">
    <name type="scientific">Mycena pura</name>
    <dbReference type="NCBI Taxonomy" id="153505"/>
    <lineage>
        <taxon>Eukaryota</taxon>
        <taxon>Fungi</taxon>
        <taxon>Dikarya</taxon>
        <taxon>Basidiomycota</taxon>
        <taxon>Agaricomycotina</taxon>
        <taxon>Agaricomycetes</taxon>
        <taxon>Agaricomycetidae</taxon>
        <taxon>Agaricales</taxon>
        <taxon>Marasmiineae</taxon>
        <taxon>Mycenaceae</taxon>
        <taxon>Mycena</taxon>
    </lineage>
</organism>
<accession>A0AAD6YVU3</accession>
<feature type="non-terminal residue" evidence="1">
    <location>
        <position position="192"/>
    </location>
</feature>
<dbReference type="AlphaFoldDB" id="A0AAD6YVU3"/>
<keyword evidence="2" id="KW-1185">Reference proteome</keyword>
<name>A0AAD6YVU3_9AGAR</name>
<evidence type="ECO:0000313" key="2">
    <source>
        <dbReference type="Proteomes" id="UP001219525"/>
    </source>
</evidence>
<proteinExistence type="predicted"/>
<dbReference type="EMBL" id="JARJCW010000001">
    <property type="protein sequence ID" value="KAJ7230739.1"/>
    <property type="molecule type" value="Genomic_DNA"/>
</dbReference>
<protein>
    <submittedName>
        <fullName evidence="1">Uncharacterized protein</fullName>
    </submittedName>
</protein>
<comment type="caution">
    <text evidence="1">The sequence shown here is derived from an EMBL/GenBank/DDBJ whole genome shotgun (WGS) entry which is preliminary data.</text>
</comment>
<reference evidence="1" key="1">
    <citation type="submission" date="2023-03" db="EMBL/GenBank/DDBJ databases">
        <title>Massive genome expansion in bonnet fungi (Mycena s.s.) driven by repeated elements and novel gene families across ecological guilds.</title>
        <authorList>
            <consortium name="Lawrence Berkeley National Laboratory"/>
            <person name="Harder C.B."/>
            <person name="Miyauchi S."/>
            <person name="Viragh M."/>
            <person name="Kuo A."/>
            <person name="Thoen E."/>
            <person name="Andreopoulos B."/>
            <person name="Lu D."/>
            <person name="Skrede I."/>
            <person name="Drula E."/>
            <person name="Henrissat B."/>
            <person name="Morin E."/>
            <person name="Kohler A."/>
            <person name="Barry K."/>
            <person name="LaButti K."/>
            <person name="Morin E."/>
            <person name="Salamov A."/>
            <person name="Lipzen A."/>
            <person name="Mereny Z."/>
            <person name="Hegedus B."/>
            <person name="Baldrian P."/>
            <person name="Stursova M."/>
            <person name="Weitz H."/>
            <person name="Taylor A."/>
            <person name="Grigoriev I.V."/>
            <person name="Nagy L.G."/>
            <person name="Martin F."/>
            <person name="Kauserud H."/>
        </authorList>
    </citation>
    <scope>NUCLEOTIDE SEQUENCE</scope>
    <source>
        <strain evidence="1">9144</strain>
    </source>
</reference>
<evidence type="ECO:0000313" key="1">
    <source>
        <dbReference type="EMBL" id="KAJ7230739.1"/>
    </source>
</evidence>